<dbReference type="Gene3D" id="3.40.50.150">
    <property type="entry name" value="Vaccinia Virus protein VP39"/>
    <property type="match status" value="1"/>
</dbReference>
<dbReference type="PANTHER" id="PTHR43591">
    <property type="entry name" value="METHYLTRANSFERASE"/>
    <property type="match status" value="1"/>
</dbReference>
<dbReference type="AlphaFoldDB" id="U1HJ53"/>
<sequence length="296" mass="32910">MATPSAAGSDYLLSRDYVDCTRWDCDEHPRYAAAADAASSLRRLNLQHYLWTQMFGYLLNPMVDTSSDTLKVADIGTGTGVWLTDLSRHLATSAQLDGFDVDTSQAPPREWLPPNVNIRTWDIFTDVPDELVEQYDVVHVKLLVFVVKGDPIPILRNLIRMLKPGGWLQWAEPDVPSMRISKTQSSKADDALQRLFNLTAAQDPRLVPKWPSQLPGLFQGQGLAQVEAHRVDANPHQEFAMHQCNLLIYDMIAQRGASSAQAKEISSLVPEAAHETKGGAMFAFSRLTVVGRKAQD</sequence>
<reference evidence="2" key="1">
    <citation type="journal article" date="2014" name="BMC Genomics">
        <title>Genome characteristics reveal the impact of lichenization on lichen-forming fungus Endocarpon pusillum Hedwig (Verrucariales, Ascomycota).</title>
        <authorList>
            <person name="Wang Y.-Y."/>
            <person name="Liu B."/>
            <person name="Zhang X.-Y."/>
            <person name="Zhou Q.-M."/>
            <person name="Zhang T."/>
            <person name="Li H."/>
            <person name="Yu Y.-F."/>
            <person name="Zhang X.-L."/>
            <person name="Hao X.-Y."/>
            <person name="Wang M."/>
            <person name="Wang L."/>
            <person name="Wei J.-C."/>
        </authorList>
    </citation>
    <scope>NUCLEOTIDE SEQUENCE [LARGE SCALE GENOMIC DNA]</scope>
    <source>
        <strain evidence="2">Z07020 / HMAS-L-300199</strain>
    </source>
</reference>
<dbReference type="eggNOG" id="ENOG502SNAB">
    <property type="taxonomic scope" value="Eukaryota"/>
</dbReference>
<dbReference type="GeneID" id="19235480"/>
<dbReference type="EMBL" id="KE721353">
    <property type="protein sequence ID" value="ERF70230.1"/>
    <property type="molecule type" value="Genomic_DNA"/>
</dbReference>
<dbReference type="OrthoDB" id="417697at2759"/>
<gene>
    <name evidence="1" type="ORF">EPUS_00418</name>
</gene>
<dbReference type="CDD" id="cd02440">
    <property type="entry name" value="AdoMet_MTases"/>
    <property type="match status" value="1"/>
</dbReference>
<dbReference type="SUPFAM" id="SSF53335">
    <property type="entry name" value="S-adenosyl-L-methionine-dependent methyltransferases"/>
    <property type="match status" value="1"/>
</dbReference>
<dbReference type="Pfam" id="PF13489">
    <property type="entry name" value="Methyltransf_23"/>
    <property type="match status" value="1"/>
</dbReference>
<dbReference type="InterPro" id="IPR029063">
    <property type="entry name" value="SAM-dependent_MTases_sf"/>
</dbReference>
<evidence type="ECO:0000313" key="1">
    <source>
        <dbReference type="EMBL" id="ERF70230.1"/>
    </source>
</evidence>
<accession>U1HJ53</accession>
<dbReference type="PANTHER" id="PTHR43591:SF96">
    <property type="entry name" value="PUTATIVE-RELATED"/>
    <property type="match status" value="1"/>
</dbReference>
<organism evidence="1 2">
    <name type="scientific">Endocarpon pusillum (strain Z07020 / HMAS-L-300199)</name>
    <name type="common">Lichen-forming fungus</name>
    <dbReference type="NCBI Taxonomy" id="1263415"/>
    <lineage>
        <taxon>Eukaryota</taxon>
        <taxon>Fungi</taxon>
        <taxon>Dikarya</taxon>
        <taxon>Ascomycota</taxon>
        <taxon>Pezizomycotina</taxon>
        <taxon>Eurotiomycetes</taxon>
        <taxon>Chaetothyriomycetidae</taxon>
        <taxon>Verrucariales</taxon>
        <taxon>Verrucariaceae</taxon>
        <taxon>Endocarpon</taxon>
    </lineage>
</organism>
<dbReference type="OMA" id="FAMHQCN"/>
<proteinExistence type="predicted"/>
<dbReference type="HOGENOM" id="CLU_010595_9_1_1"/>
<protein>
    <submittedName>
        <fullName evidence="1">Uncharacterized protein</fullName>
    </submittedName>
</protein>
<name>U1HJ53_ENDPU</name>
<dbReference type="RefSeq" id="XP_007804265.1">
    <property type="nucleotide sequence ID" value="XM_007806074.1"/>
</dbReference>
<dbReference type="Proteomes" id="UP000019373">
    <property type="component" value="Unassembled WGS sequence"/>
</dbReference>
<keyword evidence="2" id="KW-1185">Reference proteome</keyword>
<evidence type="ECO:0000313" key="2">
    <source>
        <dbReference type="Proteomes" id="UP000019373"/>
    </source>
</evidence>